<reference evidence="2 3" key="1">
    <citation type="submission" date="2019-01" db="EMBL/GenBank/DDBJ databases">
        <title>Genome sequencing of strain 2JSPR-7.</title>
        <authorList>
            <person name="Heo J."/>
            <person name="Kim S.-J."/>
            <person name="Kim J.-S."/>
            <person name="Hong S.-B."/>
            <person name="Kwon S.-W."/>
        </authorList>
    </citation>
    <scope>NUCLEOTIDE SEQUENCE [LARGE SCALE GENOMIC DNA]</scope>
    <source>
        <strain evidence="2 3">2JSPR-7</strain>
    </source>
</reference>
<feature type="domain" description="FRG" evidence="1">
    <location>
        <begin position="39"/>
        <end position="142"/>
    </location>
</feature>
<organism evidence="2 3">
    <name type="scientific">Xylanimonas allomyrinae</name>
    <dbReference type="NCBI Taxonomy" id="2509459"/>
    <lineage>
        <taxon>Bacteria</taxon>
        <taxon>Bacillati</taxon>
        <taxon>Actinomycetota</taxon>
        <taxon>Actinomycetes</taxon>
        <taxon>Micrococcales</taxon>
        <taxon>Promicromonosporaceae</taxon>
        <taxon>Xylanimonas</taxon>
    </lineage>
</organism>
<protein>
    <submittedName>
        <fullName evidence="2">FRG domain-containing protein</fullName>
    </submittedName>
</protein>
<dbReference type="SMART" id="SM00901">
    <property type="entry name" value="FRG"/>
    <property type="match status" value="1"/>
</dbReference>
<proteinExistence type="predicted"/>
<dbReference type="Proteomes" id="UP000291758">
    <property type="component" value="Chromosome"/>
</dbReference>
<sequence>MQVGCSLSGRGEVSIEEVRVKSISELVAEVLKIGASLGSERPLWHRGQSCSNHRLLASLARKVENPKALLSLEQRLITRFRQRSLPYWPAGYPQNDWEQLFAMQHHELPTRLLDWSENLFVALYFASSDGARDSETHEGVRCYPSMWILDPVGWNRQAKQLQEFPDVAILTTDSDDLKAYAPLSNETDLARRYAQPLAIYGAYNSARILAQRGSFTVTGNSLSSMEDFASEHSTSALWKFIVEIPRVQIQRDLSTLGFAESMIFPDLVGVSREIAALEGLS</sequence>
<evidence type="ECO:0000259" key="1">
    <source>
        <dbReference type="SMART" id="SM00901"/>
    </source>
</evidence>
<dbReference type="Pfam" id="PF08867">
    <property type="entry name" value="FRG"/>
    <property type="match status" value="1"/>
</dbReference>
<name>A0A4P6ENU4_9MICO</name>
<evidence type="ECO:0000313" key="3">
    <source>
        <dbReference type="Proteomes" id="UP000291758"/>
    </source>
</evidence>
<dbReference type="InterPro" id="IPR014966">
    <property type="entry name" value="FRG-dom"/>
</dbReference>
<dbReference type="AlphaFoldDB" id="A0A4P6ENU4"/>
<keyword evidence="3" id="KW-1185">Reference proteome</keyword>
<dbReference type="EMBL" id="CP035495">
    <property type="protein sequence ID" value="QAY64175.1"/>
    <property type="molecule type" value="Genomic_DNA"/>
</dbReference>
<dbReference type="KEGG" id="xyl:ET495_14180"/>
<dbReference type="OrthoDB" id="9816036at2"/>
<evidence type="ECO:0000313" key="2">
    <source>
        <dbReference type="EMBL" id="QAY64175.1"/>
    </source>
</evidence>
<gene>
    <name evidence="2" type="ORF">ET495_14180</name>
</gene>
<accession>A0A4P6ENU4</accession>